<evidence type="ECO:0000313" key="2">
    <source>
        <dbReference type="EMBL" id="ABF59138.1"/>
    </source>
</evidence>
<organism evidence="2">
    <name type="scientific">Arabidopsis thaliana</name>
    <name type="common">Mouse-ear cress</name>
    <dbReference type="NCBI Taxonomy" id="3702"/>
    <lineage>
        <taxon>Eukaryota</taxon>
        <taxon>Viridiplantae</taxon>
        <taxon>Streptophyta</taxon>
        <taxon>Embryophyta</taxon>
        <taxon>Tracheophyta</taxon>
        <taxon>Spermatophyta</taxon>
        <taxon>Magnoliopsida</taxon>
        <taxon>eudicotyledons</taxon>
        <taxon>Gunneridae</taxon>
        <taxon>Pentapetalae</taxon>
        <taxon>rosids</taxon>
        <taxon>malvids</taxon>
        <taxon>Brassicales</taxon>
        <taxon>Brassicaceae</taxon>
        <taxon>Camelineae</taxon>
        <taxon>Arabidopsis</taxon>
    </lineage>
</organism>
<sequence length="251" mass="28303">MFKNLKNFNHHFTRPTEPTESSRKFIKFTEDCGISRRFSSEQRRDKKTLWDPPLTPMSPMHTTKRQESIFFFSSPLDLNAPYPHHSTSSYQFTLSHRPSLHKYSTSPLLILKHSSLKHSTNTLHLILSSPSLDLTIFLPHALDRFSLASSPPSLITRPRCHHSLISQIQPSLVNTTVSSLPRVQVHSTAARLKPTSYSIAAPSQLHRSHHHLSTYSTLHSHSISPLLNASPSFPSPLLSSPRKLVIAASLD</sequence>
<evidence type="ECO:0000256" key="1">
    <source>
        <dbReference type="SAM" id="MobiDB-lite"/>
    </source>
</evidence>
<proteinExistence type="predicted"/>
<dbReference type="AlphaFoldDB" id="Q1G319"/>
<feature type="region of interest" description="Disordered" evidence="1">
    <location>
        <begin position="37"/>
        <end position="58"/>
    </location>
</feature>
<protein>
    <submittedName>
        <fullName evidence="2">Uncharacterized protein</fullName>
    </submittedName>
</protein>
<dbReference type="EMBL" id="DQ492209">
    <property type="protein sequence ID" value="ABF59138.1"/>
    <property type="molecule type" value="Genomic_DNA"/>
</dbReference>
<reference evidence="2" key="1">
    <citation type="submission" date="2006-04" db="EMBL/GenBank/DDBJ databases">
        <authorList>
            <person name="Underwood B.A."/>
            <person name="Xiao Y."/>
            <person name="Moskal W."/>
            <person name="Monaghan E."/>
            <person name="Wang W."/>
            <person name="Redman J."/>
            <person name="Wu H.C."/>
            <person name="Utterback T."/>
            <person name="Town C.D."/>
        </authorList>
    </citation>
    <scope>NUCLEOTIDE SEQUENCE</scope>
</reference>
<accession>Q1G319</accession>
<name>Q1G319_ARATH</name>
<feature type="compositionally biased region" description="Basic and acidic residues" evidence="1">
    <location>
        <begin position="37"/>
        <end position="49"/>
    </location>
</feature>